<feature type="compositionally biased region" description="Basic and acidic residues" evidence="1">
    <location>
        <begin position="67"/>
        <end position="83"/>
    </location>
</feature>
<feature type="compositionally biased region" description="Basic and acidic residues" evidence="1">
    <location>
        <begin position="110"/>
        <end position="119"/>
    </location>
</feature>
<name>A0A7M7K7U8_VARDE</name>
<dbReference type="GeneID" id="111250637"/>
<keyword evidence="3" id="KW-1185">Reference proteome</keyword>
<dbReference type="EnsemblMetazoa" id="XM_022806106">
    <property type="protein sequence ID" value="XP_022661841"/>
    <property type="gene ID" value="LOC111250637"/>
</dbReference>
<evidence type="ECO:0000313" key="3">
    <source>
        <dbReference type="Proteomes" id="UP000594260"/>
    </source>
</evidence>
<dbReference type="Proteomes" id="UP000594260">
    <property type="component" value="Unplaced"/>
</dbReference>
<dbReference type="KEGG" id="vde:111250637"/>
<protein>
    <submittedName>
        <fullName evidence="2">Uncharacterized protein</fullName>
    </submittedName>
</protein>
<reference evidence="2" key="1">
    <citation type="submission" date="2021-01" db="UniProtKB">
        <authorList>
            <consortium name="EnsemblMetazoa"/>
        </authorList>
    </citation>
    <scope>IDENTIFICATION</scope>
</reference>
<dbReference type="OrthoDB" id="10653298at2759"/>
<sequence>MSYHSYGSSPSSTFRRQVLPSLSSSLYLSTRSPLLYRPSTYSTNYSLPSSTYRRSVYSSSGAPNSRSRYEGSLEDLPSDKDSVTAKVDSPSALRKGSSTRSFGSVTTCDDIDKPERDDLSGEDLTTENYYKRLYEEATSQRESEEAALVAELKEQIDLRQKLIYAINNLQALQHDLNDTSEMCILLEVSCVVQMYYRCWYAALINPCTIHPLAVLPYVRLSIACERVDIVMSIPCFASCRVIQLVRSV</sequence>
<feature type="compositionally biased region" description="Low complexity" evidence="1">
    <location>
        <begin position="49"/>
        <end position="60"/>
    </location>
</feature>
<dbReference type="RefSeq" id="XP_022661841.1">
    <property type="nucleotide sequence ID" value="XM_022806106.1"/>
</dbReference>
<organism evidence="2 3">
    <name type="scientific">Varroa destructor</name>
    <name type="common">Honeybee mite</name>
    <dbReference type="NCBI Taxonomy" id="109461"/>
    <lineage>
        <taxon>Eukaryota</taxon>
        <taxon>Metazoa</taxon>
        <taxon>Ecdysozoa</taxon>
        <taxon>Arthropoda</taxon>
        <taxon>Chelicerata</taxon>
        <taxon>Arachnida</taxon>
        <taxon>Acari</taxon>
        <taxon>Parasitiformes</taxon>
        <taxon>Mesostigmata</taxon>
        <taxon>Gamasina</taxon>
        <taxon>Dermanyssoidea</taxon>
        <taxon>Varroidae</taxon>
        <taxon>Varroa</taxon>
    </lineage>
</organism>
<dbReference type="AlphaFoldDB" id="A0A7M7K7U8"/>
<dbReference type="InParanoid" id="A0A7M7K7U8"/>
<evidence type="ECO:0000256" key="1">
    <source>
        <dbReference type="SAM" id="MobiDB-lite"/>
    </source>
</evidence>
<proteinExistence type="predicted"/>
<evidence type="ECO:0000313" key="2">
    <source>
        <dbReference type="EnsemblMetazoa" id="XP_022661841"/>
    </source>
</evidence>
<feature type="region of interest" description="Disordered" evidence="1">
    <location>
        <begin position="47"/>
        <end position="121"/>
    </location>
</feature>
<accession>A0A7M7K7U8</accession>
<feature type="compositionally biased region" description="Polar residues" evidence="1">
    <location>
        <begin position="96"/>
        <end position="107"/>
    </location>
</feature>